<evidence type="ECO:0000313" key="2">
    <source>
        <dbReference type="EMBL" id="MBN7774335.1"/>
    </source>
</evidence>
<gene>
    <name evidence="2" type="ORF">JYB65_13295</name>
</gene>
<evidence type="ECO:0008006" key="4">
    <source>
        <dbReference type="Google" id="ProtNLM"/>
    </source>
</evidence>
<dbReference type="Proteomes" id="UP000664545">
    <property type="component" value="Unassembled WGS sequence"/>
</dbReference>
<evidence type="ECO:0000256" key="1">
    <source>
        <dbReference type="SAM" id="Phobius"/>
    </source>
</evidence>
<keyword evidence="1" id="KW-0472">Membrane</keyword>
<evidence type="ECO:0000313" key="3">
    <source>
        <dbReference type="Proteomes" id="UP000664545"/>
    </source>
</evidence>
<reference evidence="2" key="1">
    <citation type="submission" date="2021-02" db="EMBL/GenBank/DDBJ databases">
        <title>Abyssanaerobacter marinus gen.nov., sp., nov, anaerobic bacterium isolated from the Onnuri vent field of Indian Ocean and suggestion of Mogibacteriaceae fam. nov., and proposal of reclassification of ambiguous this family's genus member.</title>
        <authorList>
            <person name="Kim Y.J."/>
            <person name="Yang J.-A."/>
        </authorList>
    </citation>
    <scope>NUCLEOTIDE SEQUENCE</scope>
    <source>
        <strain evidence="2">DSM 2634</strain>
    </source>
</reference>
<accession>A0A939DAX1</accession>
<keyword evidence="1" id="KW-1133">Transmembrane helix</keyword>
<feature type="transmembrane region" description="Helical" evidence="1">
    <location>
        <begin position="83"/>
        <end position="105"/>
    </location>
</feature>
<dbReference type="Pfam" id="PF06541">
    <property type="entry name" value="ABC_trans_CmpB"/>
    <property type="match status" value="1"/>
</dbReference>
<organism evidence="2 3">
    <name type="scientific">Clostridium aminobutyricum</name>
    <dbReference type="NCBI Taxonomy" id="33953"/>
    <lineage>
        <taxon>Bacteria</taxon>
        <taxon>Bacillati</taxon>
        <taxon>Bacillota</taxon>
        <taxon>Clostridia</taxon>
        <taxon>Eubacteriales</taxon>
        <taxon>Clostridiaceae</taxon>
        <taxon>Clostridium</taxon>
    </lineage>
</organism>
<name>A0A939DAX1_CLOAM</name>
<sequence>MTLIYIGEKSGLKAGTIKGSEAVIYKNIILFIMGSGLYYLLELFWRGYSHWTMGIVGGLSFVLIGSINEHLSWKTPLWKQAGIGTLIILTLEFITGCIVNIWLGWQIWDYSDMPFNLLGQISLPFAGLWFILSALAIILDDVLRSFLFHERFEGYRIY</sequence>
<feature type="transmembrane region" description="Helical" evidence="1">
    <location>
        <begin position="53"/>
        <end position="71"/>
    </location>
</feature>
<keyword evidence="3" id="KW-1185">Reference proteome</keyword>
<comment type="caution">
    <text evidence="2">The sequence shown here is derived from an EMBL/GenBank/DDBJ whole genome shotgun (WGS) entry which is preliminary data.</text>
</comment>
<dbReference type="InterPro" id="IPR010540">
    <property type="entry name" value="CmpB_TMEM229"/>
</dbReference>
<protein>
    <recommendedName>
        <fullName evidence="4">ABC-transporter type IV</fullName>
    </recommendedName>
</protein>
<keyword evidence="1" id="KW-0812">Transmembrane</keyword>
<dbReference type="EMBL" id="JAFJZZ010000008">
    <property type="protein sequence ID" value="MBN7774335.1"/>
    <property type="molecule type" value="Genomic_DNA"/>
</dbReference>
<dbReference type="AlphaFoldDB" id="A0A939DAX1"/>
<feature type="transmembrane region" description="Helical" evidence="1">
    <location>
        <begin position="23"/>
        <end position="41"/>
    </location>
</feature>
<proteinExistence type="predicted"/>
<feature type="transmembrane region" description="Helical" evidence="1">
    <location>
        <begin position="117"/>
        <end position="139"/>
    </location>
</feature>